<keyword evidence="1" id="KW-0645">Protease</keyword>
<proteinExistence type="predicted"/>
<dbReference type="InterPro" id="IPR029058">
    <property type="entry name" value="AB_hydrolase_fold"/>
</dbReference>
<organism evidence="6 7">
    <name type="scientific">Streptomyces oryzae</name>
    <dbReference type="NCBI Taxonomy" id="1434886"/>
    <lineage>
        <taxon>Bacteria</taxon>
        <taxon>Bacillati</taxon>
        <taxon>Actinomycetota</taxon>
        <taxon>Actinomycetes</taxon>
        <taxon>Kitasatosporales</taxon>
        <taxon>Streptomycetaceae</taxon>
        <taxon>Streptomyces</taxon>
    </lineage>
</organism>
<keyword evidence="2 5" id="KW-0732">Signal</keyword>
<evidence type="ECO:0000313" key="7">
    <source>
        <dbReference type="Proteomes" id="UP001519064"/>
    </source>
</evidence>
<gene>
    <name evidence="6" type="ORF">ITI46_21670</name>
</gene>
<dbReference type="EMBL" id="JADKMA010000117">
    <property type="protein sequence ID" value="MBO8194248.1"/>
    <property type="molecule type" value="Genomic_DNA"/>
</dbReference>
<keyword evidence="6" id="KW-0031">Aminopeptidase</keyword>
<feature type="compositionally biased region" description="Basic and acidic residues" evidence="4">
    <location>
        <begin position="469"/>
        <end position="482"/>
    </location>
</feature>
<evidence type="ECO:0000256" key="4">
    <source>
        <dbReference type="SAM" id="MobiDB-lite"/>
    </source>
</evidence>
<evidence type="ECO:0000256" key="2">
    <source>
        <dbReference type="ARBA" id="ARBA00022729"/>
    </source>
</evidence>
<dbReference type="PANTHER" id="PTHR11010">
    <property type="entry name" value="PROTEASE S28 PRO-X CARBOXYPEPTIDASE-RELATED"/>
    <property type="match status" value="1"/>
</dbReference>
<feature type="chain" id="PRO_5045795492" evidence="5">
    <location>
        <begin position="26"/>
        <end position="482"/>
    </location>
</feature>
<dbReference type="RefSeq" id="WP_209241354.1">
    <property type="nucleotide sequence ID" value="NZ_JADKMA010000117.1"/>
</dbReference>
<comment type="caution">
    <text evidence="6">The sequence shown here is derived from an EMBL/GenBank/DDBJ whole genome shotgun (WGS) entry which is preliminary data.</text>
</comment>
<dbReference type="InterPro" id="IPR008761">
    <property type="entry name" value="Peptidase_S37"/>
</dbReference>
<evidence type="ECO:0000256" key="1">
    <source>
        <dbReference type="ARBA" id="ARBA00022670"/>
    </source>
</evidence>
<dbReference type="SUPFAM" id="SSF53474">
    <property type="entry name" value="alpha/beta-Hydrolases"/>
    <property type="match status" value="1"/>
</dbReference>
<sequence>MRKSLRWLLSLVVLIGTFSVGSATAGAAPTAGTAAGTAADSAAGTDIKDRILAVPGMSLIEEKPVDGYRFFLLNYEQPVDHRHPGKGTFKQRISILHKDTNRPTVFFTSGYDLNTKPSRSEPTQLTDGNQVSMEYRFFTPSRPKPADWSKLTIWQAASDQHRIYQALKQIYRKNWIATGGSKGGMTATYYRRFYPQDMDGTVPYVAPNDVRNSEDSAYYKFFENVGSKECRDRLNATQHEIFERRGEMVSRIKAWAKENDYTFKLAGSADKAFELVAQDLVWGFWQYHLESECDEVPGTDASTDALYKWADEIGGWEAGTDQGMLPYTPYYYQAGTQLGSPDYEEPLLDDVRKYPGLNVPRTYVPRDIPMEFNKHDRAMRDIDRWVRSSSSQMLYIYGENDPWGAEPFRPGRHTKDTAVYWAPGQDHGARIATLKADDREAATRMLMKFAGLKTDPDEKPKRLTAYNKQLDKPQKDKLQLRP</sequence>
<dbReference type="GO" id="GO:0004177">
    <property type="term" value="F:aminopeptidase activity"/>
    <property type="evidence" value="ECO:0007669"/>
    <property type="project" value="UniProtKB-KW"/>
</dbReference>
<protein>
    <submittedName>
        <fullName evidence="6">Aminopeptidase</fullName>
    </submittedName>
</protein>
<evidence type="ECO:0000256" key="5">
    <source>
        <dbReference type="SAM" id="SignalP"/>
    </source>
</evidence>
<evidence type="ECO:0000256" key="3">
    <source>
        <dbReference type="ARBA" id="ARBA00022801"/>
    </source>
</evidence>
<evidence type="ECO:0000313" key="6">
    <source>
        <dbReference type="EMBL" id="MBO8194248.1"/>
    </source>
</evidence>
<name>A0ABS3XFS6_9ACTN</name>
<feature type="region of interest" description="Disordered" evidence="4">
    <location>
        <begin position="452"/>
        <end position="482"/>
    </location>
</feature>
<dbReference type="Gene3D" id="3.40.50.1820">
    <property type="entry name" value="alpha/beta hydrolase"/>
    <property type="match status" value="1"/>
</dbReference>
<dbReference type="Pfam" id="PF05576">
    <property type="entry name" value="Peptidase_S37"/>
    <property type="match status" value="1"/>
</dbReference>
<dbReference type="Proteomes" id="UP001519064">
    <property type="component" value="Unassembled WGS sequence"/>
</dbReference>
<dbReference type="PANTHER" id="PTHR11010:SF38">
    <property type="entry name" value="LYSOSOMAL PRO-X CARBOXYPEPTIDASE"/>
    <property type="match status" value="1"/>
</dbReference>
<keyword evidence="7" id="KW-1185">Reference proteome</keyword>
<accession>A0ABS3XFS6</accession>
<feature type="signal peptide" evidence="5">
    <location>
        <begin position="1"/>
        <end position="25"/>
    </location>
</feature>
<keyword evidence="3" id="KW-0378">Hydrolase</keyword>
<reference evidence="6 7" key="1">
    <citation type="submission" date="2020-11" db="EMBL/GenBank/DDBJ databases">
        <title>Streptomyces spirodelae sp. nov., isolated from duckweed.</title>
        <authorList>
            <person name="Saimee Y."/>
            <person name="Duangmal K."/>
        </authorList>
    </citation>
    <scope>NUCLEOTIDE SEQUENCE [LARGE SCALE GENOMIC DNA]</scope>
    <source>
        <strain evidence="6 7">S16-07</strain>
    </source>
</reference>